<comment type="caution">
    <text evidence="3">The sequence shown here is derived from an EMBL/GenBank/DDBJ whole genome shotgun (WGS) entry which is preliminary data.</text>
</comment>
<keyword evidence="1" id="KW-1133">Transmembrane helix</keyword>
<keyword evidence="3" id="KW-0482">Metalloprotease</keyword>
<feature type="transmembrane region" description="Helical" evidence="1">
    <location>
        <begin position="125"/>
        <end position="147"/>
    </location>
</feature>
<protein>
    <submittedName>
        <fullName evidence="3">CPBP family intramembrane metalloprotease</fullName>
    </submittedName>
</protein>
<evidence type="ECO:0000259" key="2">
    <source>
        <dbReference type="Pfam" id="PF02517"/>
    </source>
</evidence>
<dbReference type="Pfam" id="PF02517">
    <property type="entry name" value="Rce1-like"/>
    <property type="match status" value="1"/>
</dbReference>
<name>A0ABS7IZM4_9SPHN</name>
<evidence type="ECO:0000256" key="1">
    <source>
        <dbReference type="SAM" id="Phobius"/>
    </source>
</evidence>
<keyword evidence="1" id="KW-0472">Membrane</keyword>
<dbReference type="GO" id="GO:0008237">
    <property type="term" value="F:metallopeptidase activity"/>
    <property type="evidence" value="ECO:0007669"/>
    <property type="project" value="UniProtKB-KW"/>
</dbReference>
<keyword evidence="4" id="KW-1185">Reference proteome</keyword>
<accession>A0ABS7IZM4</accession>
<evidence type="ECO:0000313" key="3">
    <source>
        <dbReference type="EMBL" id="MBX7457525.1"/>
    </source>
</evidence>
<dbReference type="RefSeq" id="WP_221572823.1">
    <property type="nucleotide sequence ID" value="NZ_JAIGNK010000001.1"/>
</dbReference>
<keyword evidence="1" id="KW-0812">Transmembrane</keyword>
<feature type="transmembrane region" description="Helical" evidence="1">
    <location>
        <begin position="159"/>
        <end position="176"/>
    </location>
</feature>
<feature type="transmembrane region" description="Helical" evidence="1">
    <location>
        <begin position="38"/>
        <end position="60"/>
    </location>
</feature>
<dbReference type="Proteomes" id="UP000783253">
    <property type="component" value="Unassembled WGS sequence"/>
</dbReference>
<dbReference type="InterPro" id="IPR003675">
    <property type="entry name" value="Rce1/LyrA-like_dom"/>
</dbReference>
<keyword evidence="3" id="KW-0645">Protease</keyword>
<proteinExistence type="predicted"/>
<keyword evidence="3" id="KW-0378">Hydrolase</keyword>
<gene>
    <name evidence="3" type="ORF">K3152_04625</name>
</gene>
<dbReference type="EMBL" id="JAIGNK010000001">
    <property type="protein sequence ID" value="MBX7457525.1"/>
    <property type="molecule type" value="Genomic_DNA"/>
</dbReference>
<feature type="transmembrane region" description="Helical" evidence="1">
    <location>
        <begin position="81"/>
        <end position="105"/>
    </location>
</feature>
<feature type="transmembrane region" description="Helical" evidence="1">
    <location>
        <begin position="207"/>
        <end position="228"/>
    </location>
</feature>
<evidence type="ECO:0000313" key="4">
    <source>
        <dbReference type="Proteomes" id="UP000783253"/>
    </source>
</evidence>
<reference evidence="3 4" key="1">
    <citation type="submission" date="2021-08" db="EMBL/GenBank/DDBJ databases">
        <title>Comparative Genomics Analysis of the Genus Qipengyuania Reveals Extensive Genetic Diversity and Metabolic Versatility, Including the Description of Fifteen Novel Species.</title>
        <authorList>
            <person name="Liu Y."/>
        </authorList>
    </citation>
    <scope>NUCLEOTIDE SEQUENCE [LARGE SCALE GENOMIC DNA]</scope>
    <source>
        <strain evidence="3 4">1NDH17</strain>
    </source>
</reference>
<sequence length="229" mass="24377">MNNSLRLFFSLIFGFVAWYAVAISIDFAVTKGLGLEQGLRYTLLGIGQFIGGGAVVLLAMKLARMNPVEAGFTFDKARGDFLVGAAVALIFAAIQFLLIIPATGGAERSDVIANSAQLGKEWSDLAAFMGLALFGSSAEEFLFRGLLLGGIALLFRDGIAARTAATVIVVIVFGLSHGYQGWAGVIDTGLYGGLTLSLLYWWRGKRLVSPVVAHVGWNVIAATGIFFLY</sequence>
<feature type="domain" description="CAAX prenyl protease 2/Lysostaphin resistance protein A-like" evidence="2">
    <location>
        <begin position="123"/>
        <end position="220"/>
    </location>
</feature>
<organism evidence="3 4">
    <name type="scientific">Qipengyuania polymorpha</name>
    <dbReference type="NCBI Taxonomy" id="2867234"/>
    <lineage>
        <taxon>Bacteria</taxon>
        <taxon>Pseudomonadati</taxon>
        <taxon>Pseudomonadota</taxon>
        <taxon>Alphaproteobacteria</taxon>
        <taxon>Sphingomonadales</taxon>
        <taxon>Erythrobacteraceae</taxon>
        <taxon>Qipengyuania</taxon>
    </lineage>
</organism>